<comment type="subcellular location">
    <subcellularLocation>
        <location evidence="1">Membrane</location>
        <topology evidence="1">Multi-pass membrane protein</topology>
    </subcellularLocation>
    <subcellularLocation>
        <location evidence="6">Plastid</location>
        <location evidence="6">Chloroplast thylakoid membrane</location>
        <topology evidence="6">Multi-pass membrane protein</topology>
    </subcellularLocation>
</comment>
<evidence type="ECO:0000256" key="3">
    <source>
        <dbReference type="ARBA" id="ARBA00022748"/>
    </source>
</evidence>
<organism evidence="8">
    <name type="scientific">Lobochlamys segnis</name>
    <dbReference type="NCBI Taxonomy" id="52035"/>
    <lineage>
        <taxon>Eukaryota</taxon>
        <taxon>Viridiplantae</taxon>
        <taxon>Chlorophyta</taxon>
        <taxon>core chlorophytes</taxon>
        <taxon>Chlorophyceae</taxon>
        <taxon>CS clade</taxon>
        <taxon>Chlamydomonadales</taxon>
        <taxon>Chlamydomonadaceae</taxon>
        <taxon>Lobochlamys</taxon>
    </lineage>
</organism>
<dbReference type="AlphaFoldDB" id="A0A0S2ICZ4"/>
<keyword evidence="8" id="KW-0934">Plastid</keyword>
<feature type="transmembrane region" description="Helical" evidence="6">
    <location>
        <begin position="425"/>
        <end position="440"/>
    </location>
</feature>
<accession>A0A0S2ICZ4</accession>
<reference evidence="8" key="1">
    <citation type="journal article" date="2015" name="BMC Evol. Biol.">
        <title>Chloroplast phylogenomic analysis of chlorophyte green algae identifies a novel lineage sister to the Sphaeropleales (Chlorophyceae).</title>
        <authorList>
            <person name="Lemieux C."/>
            <person name="Vincent A.T."/>
            <person name="Labarre A."/>
            <person name="Otis C."/>
            <person name="Turmel M."/>
        </authorList>
    </citation>
    <scope>NUCLEOTIDE SEQUENCE</scope>
</reference>
<evidence type="ECO:0000256" key="1">
    <source>
        <dbReference type="ARBA" id="ARBA00004141"/>
    </source>
</evidence>
<feature type="transmembrane region" description="Helical" evidence="6">
    <location>
        <begin position="452"/>
        <end position="473"/>
    </location>
</feature>
<dbReference type="EMBL" id="KT624835">
    <property type="protein sequence ID" value="ALO21069.1"/>
    <property type="molecule type" value="Genomic_DNA"/>
</dbReference>
<dbReference type="GO" id="GO:0009535">
    <property type="term" value="C:chloroplast thylakoid membrane"/>
    <property type="evidence" value="ECO:0007669"/>
    <property type="project" value="UniProtKB-SubCell"/>
</dbReference>
<dbReference type="InterPro" id="IPR045062">
    <property type="entry name" value="Cyt_c_biogenesis_CcsA/CcmC"/>
</dbReference>
<keyword evidence="5 6" id="KW-0472">Membrane</keyword>
<evidence type="ECO:0000259" key="7">
    <source>
        <dbReference type="Pfam" id="PF01578"/>
    </source>
</evidence>
<dbReference type="InterPro" id="IPR002541">
    <property type="entry name" value="Cyt_c_assembly"/>
</dbReference>
<dbReference type="GO" id="GO:0005886">
    <property type="term" value="C:plasma membrane"/>
    <property type="evidence" value="ECO:0007669"/>
    <property type="project" value="TreeGrafter"/>
</dbReference>
<evidence type="ECO:0000313" key="8">
    <source>
        <dbReference type="EMBL" id="ALO21069.1"/>
    </source>
</evidence>
<dbReference type="NCBIfam" id="TIGR03144">
    <property type="entry name" value="cytochr_II_ccsB"/>
    <property type="match status" value="1"/>
</dbReference>
<feature type="transmembrane region" description="Helical" evidence="6">
    <location>
        <begin position="91"/>
        <end position="111"/>
    </location>
</feature>
<geneLocation type="chloroplast" evidence="8"/>
<feature type="transmembrane region" description="Helical" evidence="6">
    <location>
        <begin position="298"/>
        <end position="326"/>
    </location>
</feature>
<gene>
    <name evidence="6 8" type="primary">ccsA</name>
</gene>
<feature type="transmembrane region" description="Helical" evidence="6">
    <location>
        <begin position="387"/>
        <end position="410"/>
    </location>
</feature>
<name>A0A0S2ICZ4_9CHLO</name>
<protein>
    <recommendedName>
        <fullName evidence="6">Cytochrome c biogenesis protein CcsA</fullName>
    </recommendedName>
</protein>
<feature type="transmembrane region" description="Helical" evidence="6">
    <location>
        <begin position="256"/>
        <end position="278"/>
    </location>
</feature>
<keyword evidence="3 6" id="KW-0201">Cytochrome c-type biogenesis</keyword>
<keyword evidence="2 6" id="KW-0812">Transmembrane</keyword>
<dbReference type="GO" id="GO:0020037">
    <property type="term" value="F:heme binding"/>
    <property type="evidence" value="ECO:0007669"/>
    <property type="project" value="InterPro"/>
</dbReference>
<comment type="similarity">
    <text evidence="6">Belongs to the CcmF/CycK/Ccl1/NrfE/CcsA family.</text>
</comment>
<feature type="transmembrane region" description="Helical" evidence="6">
    <location>
        <begin position="6"/>
        <end position="26"/>
    </location>
</feature>
<proteinExistence type="inferred from homology"/>
<comment type="subunit">
    <text evidence="6">May interact with Ccs1.</text>
</comment>
<evidence type="ECO:0000256" key="5">
    <source>
        <dbReference type="ARBA" id="ARBA00023136"/>
    </source>
</evidence>
<evidence type="ECO:0000256" key="2">
    <source>
        <dbReference type="ARBA" id="ARBA00022692"/>
    </source>
</evidence>
<keyword evidence="8" id="KW-0150">Chloroplast</keyword>
<comment type="function">
    <text evidence="6">Required during biogenesis of c-type cytochromes (cytochrome c6 and cytochrome f) at the step of heme attachment.</text>
</comment>
<evidence type="ECO:0000256" key="6">
    <source>
        <dbReference type="HAMAP-Rule" id="MF_01391"/>
    </source>
</evidence>
<dbReference type="PANTHER" id="PTHR30071">
    <property type="entry name" value="HEME EXPORTER PROTEIN C"/>
    <property type="match status" value="1"/>
</dbReference>
<feature type="domain" description="Cytochrome c assembly protein" evidence="7">
    <location>
        <begin position="254"/>
        <end position="477"/>
    </location>
</feature>
<evidence type="ECO:0000256" key="4">
    <source>
        <dbReference type="ARBA" id="ARBA00022989"/>
    </source>
</evidence>
<dbReference type="GO" id="GO:0017004">
    <property type="term" value="P:cytochrome complex assembly"/>
    <property type="evidence" value="ECO:0007669"/>
    <property type="project" value="UniProtKB-UniRule"/>
</dbReference>
<dbReference type="PANTHER" id="PTHR30071:SF1">
    <property type="entry name" value="CYTOCHROME B_B6 PROTEIN-RELATED"/>
    <property type="match status" value="1"/>
</dbReference>
<keyword evidence="4 6" id="KW-1133">Transmembrane helix</keyword>
<keyword evidence="6" id="KW-0793">Thylakoid</keyword>
<dbReference type="HAMAP" id="MF_01391">
    <property type="entry name" value="CytC_CcsA"/>
    <property type="match status" value="1"/>
</dbReference>
<dbReference type="InterPro" id="IPR017562">
    <property type="entry name" value="Cyt_c_biogenesis_CcsA"/>
</dbReference>
<dbReference type="Pfam" id="PF01578">
    <property type="entry name" value="Cytochrom_C_asm"/>
    <property type="match status" value="1"/>
</dbReference>
<sequence length="484" mass="53817">MYTKLEIFFGNISFVFLFCTMVYFWVNTAFFNNGLVVSEPIFLPLPSLSKGTGVSSPANFLSGSSANTGSLRDPSSSENVAAISSIKNPSLILMLLSNFSLAILLALRWINSGHFPLSNLYESLMFLSWSCTSIHFILLNMDYGTELSLKQPFLTTAKRIQSTAESSTLSATTDRSGTEKPYQEKQEVSTLLGQTLVRECSGQESLIDQTKQNKELQFENLVQPSEVFHGSPLPITNSSSEKEILHGAQVWRQKNLIQLFIGCITAPCAFLMNAYATLSLPKEMQEIAPLVPALQSNWLMMHVTVMIISYAALILGSLLSIAFLIITWDSVTPISSESRVDGNFSQASKGEFEIKFNSIPTLETSLNVSGQAPNFVQSKISKNLDNYSYRILGIGFPFLTIGILSGAVWANEAWGSYWSWDPKETWALLTWFVYAIYLHTRFIKGWEGKKPAIIASLGFLFVWICFLGVNLIGEGLHSYGWFSK</sequence>